<comment type="function">
    <text evidence="3 5">Binds to 23S rRNA. Forms part of two intersubunit bridges in the 70S ribosome.</text>
</comment>
<dbReference type="HAMAP" id="MF_01367">
    <property type="entry name" value="Ribosomal_uL14"/>
    <property type="match status" value="1"/>
</dbReference>
<comment type="similarity">
    <text evidence="3 4">Belongs to the universal ribosomal protein uL14 family.</text>
</comment>
<keyword evidence="2 3" id="KW-0687">Ribonucleoprotein</keyword>
<name>A0A7V0T7C3_UNCW3</name>
<evidence type="ECO:0000256" key="3">
    <source>
        <dbReference type="HAMAP-Rule" id="MF_01367"/>
    </source>
</evidence>
<keyword evidence="1 3" id="KW-0689">Ribosomal protein</keyword>
<organism evidence="6">
    <name type="scientific">candidate division WOR-3 bacterium</name>
    <dbReference type="NCBI Taxonomy" id="2052148"/>
    <lineage>
        <taxon>Bacteria</taxon>
        <taxon>Bacteria division WOR-3</taxon>
    </lineage>
</organism>
<reference evidence="6" key="1">
    <citation type="journal article" date="2020" name="mSystems">
        <title>Genome- and Community-Level Interaction Insights into Carbon Utilization and Element Cycling Functions of Hydrothermarchaeota in Hydrothermal Sediment.</title>
        <authorList>
            <person name="Zhou Z."/>
            <person name="Liu Y."/>
            <person name="Xu W."/>
            <person name="Pan J."/>
            <person name="Luo Z.H."/>
            <person name="Li M."/>
        </authorList>
    </citation>
    <scope>NUCLEOTIDE SEQUENCE [LARGE SCALE GENOMIC DNA]</scope>
    <source>
        <strain evidence="6">SpSt-1182</strain>
    </source>
</reference>
<evidence type="ECO:0000256" key="2">
    <source>
        <dbReference type="ARBA" id="ARBA00023274"/>
    </source>
</evidence>
<dbReference type="Pfam" id="PF00238">
    <property type="entry name" value="Ribosomal_L14"/>
    <property type="match status" value="1"/>
</dbReference>
<dbReference type="Proteomes" id="UP000885672">
    <property type="component" value="Unassembled WGS sequence"/>
</dbReference>
<dbReference type="PROSITE" id="PS00049">
    <property type="entry name" value="RIBOSOMAL_L14"/>
    <property type="match status" value="1"/>
</dbReference>
<dbReference type="GO" id="GO:0003735">
    <property type="term" value="F:structural constituent of ribosome"/>
    <property type="evidence" value="ECO:0007669"/>
    <property type="project" value="InterPro"/>
</dbReference>
<dbReference type="InterPro" id="IPR000218">
    <property type="entry name" value="Ribosomal_uL14"/>
</dbReference>
<dbReference type="GO" id="GO:0070180">
    <property type="term" value="F:large ribosomal subunit rRNA binding"/>
    <property type="evidence" value="ECO:0007669"/>
    <property type="project" value="TreeGrafter"/>
</dbReference>
<gene>
    <name evidence="3" type="primary">rplN</name>
    <name evidence="6" type="ORF">ENN51_07865</name>
</gene>
<dbReference type="SMART" id="SM01374">
    <property type="entry name" value="Ribosomal_L14"/>
    <property type="match status" value="1"/>
</dbReference>
<dbReference type="InterPro" id="IPR036853">
    <property type="entry name" value="Ribosomal_uL14_sf"/>
</dbReference>
<sequence>MIQEYSRLVVADNSGARKAMVIKVYGGSRRRFGYLGDKVLVSIKDAMPNAAIKAGAKSKAVVVRTRKEVRRADGSYVRFDDNACVLIDDKGEPKGTRVFGPVARELRERRYTKIVSLATEVV</sequence>
<dbReference type="InterPro" id="IPR005745">
    <property type="entry name" value="Ribosomal_uL14_bac-type"/>
</dbReference>
<keyword evidence="3 5" id="KW-0699">rRNA-binding</keyword>
<dbReference type="NCBIfam" id="TIGR01067">
    <property type="entry name" value="rplN_bact"/>
    <property type="match status" value="1"/>
</dbReference>
<accession>A0A7V0T7C3</accession>
<evidence type="ECO:0000256" key="1">
    <source>
        <dbReference type="ARBA" id="ARBA00022980"/>
    </source>
</evidence>
<dbReference type="PANTHER" id="PTHR11761">
    <property type="entry name" value="50S/60S RIBOSOMAL PROTEIN L14/L23"/>
    <property type="match status" value="1"/>
</dbReference>
<dbReference type="SUPFAM" id="SSF50193">
    <property type="entry name" value="Ribosomal protein L14"/>
    <property type="match status" value="1"/>
</dbReference>
<evidence type="ECO:0000256" key="5">
    <source>
        <dbReference type="RuleBase" id="RU003950"/>
    </source>
</evidence>
<comment type="subunit">
    <text evidence="3">Part of the 50S ribosomal subunit. Forms a cluster with proteins L3 and L19. In the 70S ribosome, L14 and L19 interact and together make contacts with the 16S rRNA in bridges B5 and B8.</text>
</comment>
<keyword evidence="3 5" id="KW-0694">RNA-binding</keyword>
<dbReference type="InterPro" id="IPR019972">
    <property type="entry name" value="Ribosomal_uL14_CS"/>
</dbReference>
<dbReference type="AlphaFoldDB" id="A0A7V0T7C3"/>
<dbReference type="CDD" id="cd00337">
    <property type="entry name" value="Ribosomal_uL14"/>
    <property type="match status" value="1"/>
</dbReference>
<evidence type="ECO:0000313" key="6">
    <source>
        <dbReference type="EMBL" id="HDR00181.1"/>
    </source>
</evidence>
<comment type="caution">
    <text evidence="6">The sequence shown here is derived from an EMBL/GenBank/DDBJ whole genome shotgun (WGS) entry which is preliminary data.</text>
</comment>
<dbReference type="GO" id="GO:0022625">
    <property type="term" value="C:cytosolic large ribosomal subunit"/>
    <property type="evidence" value="ECO:0007669"/>
    <property type="project" value="TreeGrafter"/>
</dbReference>
<protein>
    <recommendedName>
        <fullName evidence="3">Large ribosomal subunit protein uL14</fullName>
    </recommendedName>
</protein>
<dbReference type="PANTHER" id="PTHR11761:SF3">
    <property type="entry name" value="LARGE RIBOSOMAL SUBUNIT PROTEIN UL14M"/>
    <property type="match status" value="1"/>
</dbReference>
<dbReference type="GO" id="GO:0006412">
    <property type="term" value="P:translation"/>
    <property type="evidence" value="ECO:0007669"/>
    <property type="project" value="UniProtKB-UniRule"/>
</dbReference>
<dbReference type="EMBL" id="DSBX01000302">
    <property type="protein sequence ID" value="HDR00181.1"/>
    <property type="molecule type" value="Genomic_DNA"/>
</dbReference>
<evidence type="ECO:0000256" key="4">
    <source>
        <dbReference type="RuleBase" id="RU003949"/>
    </source>
</evidence>
<proteinExistence type="inferred from homology"/>
<dbReference type="Gene3D" id="2.40.150.20">
    <property type="entry name" value="Ribosomal protein L14"/>
    <property type="match status" value="1"/>
</dbReference>